<dbReference type="PANTHER" id="PTHR42880">
    <property type="entry name" value="HOMOCITRATE SYNTHASE"/>
    <property type="match status" value="1"/>
</dbReference>
<comment type="similarity">
    <text evidence="2">Belongs to the alpha-IPM synthase/homocitrate synthase family.</text>
</comment>
<dbReference type="InterPro" id="IPR013785">
    <property type="entry name" value="Aldolase_TIM"/>
</dbReference>
<reference evidence="4 5" key="1">
    <citation type="submission" date="2017-03" db="EMBL/GenBank/DDBJ databases">
        <title>Genome sequence of Clostridium hungatei DSM 14427.</title>
        <authorList>
            <person name="Poehlein A."/>
            <person name="Daniel R."/>
        </authorList>
    </citation>
    <scope>NUCLEOTIDE SEQUENCE [LARGE SCALE GENOMIC DNA]</scope>
    <source>
        <strain evidence="4 5">DSM 14427</strain>
    </source>
</reference>
<dbReference type="InterPro" id="IPR000891">
    <property type="entry name" value="PYR_CT"/>
</dbReference>
<dbReference type="AlphaFoldDB" id="A0A1V4SHN2"/>
<dbReference type="Proteomes" id="UP000191554">
    <property type="component" value="Unassembled WGS sequence"/>
</dbReference>
<keyword evidence="1 2" id="KW-0808">Transferase</keyword>
<keyword evidence="4" id="KW-0012">Acyltransferase</keyword>
<dbReference type="InterPro" id="IPR013477">
    <property type="entry name" value="NifV/FrbC"/>
</dbReference>
<dbReference type="STRING" id="48256.CLHUN_27330"/>
<dbReference type="GO" id="GO:0003852">
    <property type="term" value="F:2-isopropylmalate synthase activity"/>
    <property type="evidence" value="ECO:0007669"/>
    <property type="project" value="UniProtKB-EC"/>
</dbReference>
<dbReference type="Pfam" id="PF00682">
    <property type="entry name" value="HMGL-like"/>
    <property type="match status" value="1"/>
</dbReference>
<organism evidence="4 5">
    <name type="scientific">Ruminiclostridium hungatei</name>
    <name type="common">Clostridium hungatei</name>
    <dbReference type="NCBI Taxonomy" id="48256"/>
    <lineage>
        <taxon>Bacteria</taxon>
        <taxon>Bacillati</taxon>
        <taxon>Bacillota</taxon>
        <taxon>Clostridia</taxon>
        <taxon>Eubacteriales</taxon>
        <taxon>Oscillospiraceae</taxon>
        <taxon>Ruminiclostridium</taxon>
    </lineage>
</organism>
<dbReference type="OrthoDB" id="9804858at2"/>
<evidence type="ECO:0000256" key="2">
    <source>
        <dbReference type="RuleBase" id="RU003523"/>
    </source>
</evidence>
<dbReference type="InterPro" id="IPR002034">
    <property type="entry name" value="AIPM/Hcit_synth_CS"/>
</dbReference>
<name>A0A1V4SHN2_RUMHU</name>
<dbReference type="EC" id="2.3.3.13" evidence="4"/>
<dbReference type="PROSITE" id="PS00816">
    <property type="entry name" value="AIPM_HOMOCIT_SYNTH_2"/>
    <property type="match status" value="1"/>
</dbReference>
<dbReference type="CDD" id="cd07939">
    <property type="entry name" value="DRE_TIM_NifV"/>
    <property type="match status" value="1"/>
</dbReference>
<dbReference type="RefSeq" id="WP_080065189.1">
    <property type="nucleotide sequence ID" value="NZ_MZGX01000018.1"/>
</dbReference>
<dbReference type="Gene3D" id="3.20.20.70">
    <property type="entry name" value="Aldolase class I"/>
    <property type="match status" value="1"/>
</dbReference>
<dbReference type="SUPFAM" id="SSF51569">
    <property type="entry name" value="Aldolase"/>
    <property type="match status" value="1"/>
</dbReference>
<evidence type="ECO:0000313" key="4">
    <source>
        <dbReference type="EMBL" id="OPX43388.1"/>
    </source>
</evidence>
<comment type="caution">
    <text evidence="4">The sequence shown here is derived from an EMBL/GenBank/DDBJ whole genome shotgun (WGS) entry which is preliminary data.</text>
</comment>
<protein>
    <submittedName>
        <fullName evidence="4">2-isopropylmalate synthase</fullName>
        <ecNumber evidence="4">2.3.3.13</ecNumber>
    </submittedName>
</protein>
<keyword evidence="5" id="KW-1185">Reference proteome</keyword>
<evidence type="ECO:0000259" key="3">
    <source>
        <dbReference type="PROSITE" id="PS50991"/>
    </source>
</evidence>
<dbReference type="EMBL" id="MZGX01000018">
    <property type="protein sequence ID" value="OPX43388.1"/>
    <property type="molecule type" value="Genomic_DNA"/>
</dbReference>
<feature type="domain" description="Pyruvate carboxyltransferase" evidence="3">
    <location>
        <begin position="2"/>
        <end position="253"/>
    </location>
</feature>
<gene>
    <name evidence="4" type="primary">leuA_2</name>
    <name evidence="4" type="ORF">CLHUN_27330</name>
</gene>
<proteinExistence type="inferred from homology"/>
<sequence>MVRIIDTTLRDGEQTAGLVFSPHEKVEIARTLDKAGVFGIEAGIPAMGTEEQETMKTILGQGLKAQIIAWNRADLKDILQAINCGFSCIHISVPVSDLHIQYKLKKSREWVLDRLKDSLQYAKSFGCRVFVGAEDASRSDEEFFLKVAETAAALGAERIRYADTVGCLEPFGIFDTMKRLTKRCSLPIEVHLHNDFGLAAANTISAVRAGIELASVTVGGIGERAGNAPFEGVVEILESLYGMDTGIRTDVLEELVGMVNGACSLSEAS</sequence>
<dbReference type="PANTHER" id="PTHR42880:SF1">
    <property type="entry name" value="ISOPROPYLMALATE_HOMOCITRATE_CITRAMALATE SYNTHASE FAMILY PROTEIN"/>
    <property type="match status" value="1"/>
</dbReference>
<dbReference type="GO" id="GO:0019752">
    <property type="term" value="P:carboxylic acid metabolic process"/>
    <property type="evidence" value="ECO:0007669"/>
    <property type="project" value="InterPro"/>
</dbReference>
<dbReference type="PROSITE" id="PS00815">
    <property type="entry name" value="AIPM_HOMOCIT_SYNTH_1"/>
    <property type="match status" value="1"/>
</dbReference>
<evidence type="ECO:0000256" key="1">
    <source>
        <dbReference type="ARBA" id="ARBA00022679"/>
    </source>
</evidence>
<dbReference type="PROSITE" id="PS50991">
    <property type="entry name" value="PYR_CT"/>
    <property type="match status" value="1"/>
</dbReference>
<evidence type="ECO:0000313" key="5">
    <source>
        <dbReference type="Proteomes" id="UP000191554"/>
    </source>
</evidence>
<accession>A0A1V4SHN2</accession>